<dbReference type="NCBIfam" id="TIGR02479">
    <property type="entry name" value="FliA_WhiG"/>
    <property type="match status" value="1"/>
</dbReference>
<dbReference type="Gene3D" id="1.20.140.160">
    <property type="match status" value="1"/>
</dbReference>
<dbReference type="InterPro" id="IPR012845">
    <property type="entry name" value="RNA_pol_sigma_FliA_WhiG"/>
</dbReference>
<dbReference type="InterPro" id="IPR000943">
    <property type="entry name" value="RNA_pol_sigma70"/>
</dbReference>
<dbReference type="InterPro" id="IPR014284">
    <property type="entry name" value="RNA_pol_sigma-70_dom"/>
</dbReference>
<dbReference type="AlphaFoldDB" id="A0A1I3F3U9"/>
<evidence type="ECO:0000313" key="8">
    <source>
        <dbReference type="EMBL" id="SFI05877.1"/>
    </source>
</evidence>
<evidence type="ECO:0000256" key="1">
    <source>
        <dbReference type="ARBA" id="ARBA00023015"/>
    </source>
</evidence>
<keyword evidence="8" id="KW-0969">Cilium</keyword>
<dbReference type="Pfam" id="PF04542">
    <property type="entry name" value="Sigma70_r2"/>
    <property type="match status" value="1"/>
</dbReference>
<dbReference type="PIRSF" id="PIRSF000770">
    <property type="entry name" value="RNA_pol_sigma-SigE/K"/>
    <property type="match status" value="1"/>
</dbReference>
<evidence type="ECO:0000259" key="6">
    <source>
        <dbReference type="PROSITE" id="PS00715"/>
    </source>
</evidence>
<proteinExistence type="inferred from homology"/>
<dbReference type="NCBIfam" id="NF005413">
    <property type="entry name" value="PRK06986.1"/>
    <property type="match status" value="1"/>
</dbReference>
<dbReference type="PROSITE" id="PS00716">
    <property type="entry name" value="SIGMA70_2"/>
    <property type="match status" value="1"/>
</dbReference>
<keyword evidence="8" id="KW-0966">Cell projection</keyword>
<dbReference type="InterPro" id="IPR013325">
    <property type="entry name" value="RNA_pol_sigma_r2"/>
</dbReference>
<dbReference type="PROSITE" id="PS00715">
    <property type="entry name" value="SIGMA70_1"/>
    <property type="match status" value="1"/>
</dbReference>
<organism evidence="8 9">
    <name type="scientific">Selenomonas ruminantium</name>
    <dbReference type="NCBI Taxonomy" id="971"/>
    <lineage>
        <taxon>Bacteria</taxon>
        <taxon>Bacillati</taxon>
        <taxon>Bacillota</taxon>
        <taxon>Negativicutes</taxon>
        <taxon>Selenomonadales</taxon>
        <taxon>Selenomonadaceae</taxon>
        <taxon>Selenomonas</taxon>
    </lineage>
</organism>
<dbReference type="Pfam" id="PF04539">
    <property type="entry name" value="Sigma70_r3"/>
    <property type="match status" value="1"/>
</dbReference>
<keyword evidence="4 5" id="KW-0804">Transcription</keyword>
<evidence type="ECO:0000259" key="7">
    <source>
        <dbReference type="PROSITE" id="PS00716"/>
    </source>
</evidence>
<dbReference type="Proteomes" id="UP000183639">
    <property type="component" value="Unassembled WGS sequence"/>
</dbReference>
<dbReference type="Pfam" id="PF04545">
    <property type="entry name" value="Sigma70_r4"/>
    <property type="match status" value="1"/>
</dbReference>
<feature type="domain" description="RNA polymerase sigma-70" evidence="6">
    <location>
        <begin position="61"/>
        <end position="74"/>
    </location>
</feature>
<dbReference type="CDD" id="cd06171">
    <property type="entry name" value="Sigma70_r4"/>
    <property type="match status" value="1"/>
</dbReference>
<evidence type="ECO:0000256" key="4">
    <source>
        <dbReference type="ARBA" id="ARBA00023163"/>
    </source>
</evidence>
<name>A0A1I3F3U9_SELRU</name>
<dbReference type="EMBL" id="FOQK01000013">
    <property type="protein sequence ID" value="SFI05877.1"/>
    <property type="molecule type" value="Genomic_DNA"/>
</dbReference>
<dbReference type="GO" id="GO:0006352">
    <property type="term" value="P:DNA-templated transcription initiation"/>
    <property type="evidence" value="ECO:0007669"/>
    <property type="project" value="InterPro"/>
</dbReference>
<evidence type="ECO:0000256" key="3">
    <source>
        <dbReference type="ARBA" id="ARBA00023125"/>
    </source>
</evidence>
<evidence type="ECO:0000256" key="5">
    <source>
        <dbReference type="RuleBase" id="RU362124"/>
    </source>
</evidence>
<dbReference type="GO" id="GO:0016987">
    <property type="term" value="F:sigma factor activity"/>
    <property type="evidence" value="ECO:0007669"/>
    <property type="project" value="UniProtKB-KW"/>
</dbReference>
<evidence type="ECO:0000313" key="9">
    <source>
        <dbReference type="Proteomes" id="UP000183639"/>
    </source>
</evidence>
<dbReference type="PANTHER" id="PTHR30385:SF7">
    <property type="entry name" value="RNA POLYMERASE SIGMA FACTOR FLIA"/>
    <property type="match status" value="1"/>
</dbReference>
<dbReference type="GO" id="GO:0003677">
    <property type="term" value="F:DNA binding"/>
    <property type="evidence" value="ECO:0007669"/>
    <property type="project" value="UniProtKB-KW"/>
</dbReference>
<feature type="domain" description="RNA polymerase sigma-70" evidence="7">
    <location>
        <begin position="217"/>
        <end position="243"/>
    </location>
</feature>
<comment type="function">
    <text evidence="5">Sigma factors are initiation factors that promote the attachment of RNA polymerase to specific initiation sites and are then released.</text>
</comment>
<keyword evidence="3 5" id="KW-0238">DNA-binding</keyword>
<accession>A0A1I3F3U9</accession>
<reference evidence="8 9" key="1">
    <citation type="submission" date="2016-10" db="EMBL/GenBank/DDBJ databases">
        <authorList>
            <person name="de Groot N.N."/>
        </authorList>
    </citation>
    <scope>NUCLEOTIDE SEQUENCE [LARGE SCALE GENOMIC DNA]</scope>
    <source>
        <strain evidence="8 9">Z108</strain>
    </source>
</reference>
<dbReference type="InterPro" id="IPR007627">
    <property type="entry name" value="RNA_pol_sigma70_r2"/>
</dbReference>
<dbReference type="SUPFAM" id="SSF88946">
    <property type="entry name" value="Sigma2 domain of RNA polymerase sigma factors"/>
    <property type="match status" value="1"/>
</dbReference>
<dbReference type="InterPro" id="IPR013324">
    <property type="entry name" value="RNA_pol_sigma_r3/r4-like"/>
</dbReference>
<dbReference type="PRINTS" id="PR00046">
    <property type="entry name" value="SIGMA70FCT"/>
</dbReference>
<protein>
    <recommendedName>
        <fullName evidence="5">RNA polymerase sigma factor</fullName>
    </recommendedName>
</protein>
<dbReference type="InterPro" id="IPR007630">
    <property type="entry name" value="RNA_pol_sigma70_r4"/>
</dbReference>
<keyword evidence="2 5" id="KW-0731">Sigma factor</keyword>
<comment type="similarity">
    <text evidence="5">Belongs to the sigma-70 factor family.</text>
</comment>
<dbReference type="Gene3D" id="1.10.1740.10">
    <property type="match status" value="1"/>
</dbReference>
<keyword evidence="1 5" id="KW-0805">Transcription regulation</keyword>
<dbReference type="GO" id="GO:0003899">
    <property type="term" value="F:DNA-directed RNA polymerase activity"/>
    <property type="evidence" value="ECO:0007669"/>
    <property type="project" value="InterPro"/>
</dbReference>
<sequence>MDSVGMNQDENLADVTSLWHSYLENKTVELRNQLAEHYLPLVKLVAGRLAISLPAHVDRDDLLSSGFFGLMDAIDRYDMERKNKFETYAGVRIRGAMLDYLRSKDWLPVAIRQKIRRYEQTVYELETRLGRPANDQELAEALGLTEKELRALESQISVATVIPLDDYLRTDSPASAEEGPTERLEKAELRNTLAAAIERLPEKEKKVVALYYYEELTLKEISLILNLSEARISQLHTKAVFRLRGYLARMKASLV</sequence>
<evidence type="ECO:0000256" key="2">
    <source>
        <dbReference type="ARBA" id="ARBA00023082"/>
    </source>
</evidence>
<dbReference type="InterPro" id="IPR007624">
    <property type="entry name" value="RNA_pol_sigma70_r3"/>
</dbReference>
<dbReference type="SUPFAM" id="SSF88659">
    <property type="entry name" value="Sigma3 and sigma4 domains of RNA polymerase sigma factors"/>
    <property type="match status" value="2"/>
</dbReference>
<keyword evidence="8" id="KW-0282">Flagellum</keyword>
<dbReference type="PANTHER" id="PTHR30385">
    <property type="entry name" value="SIGMA FACTOR F FLAGELLAR"/>
    <property type="match status" value="1"/>
</dbReference>
<dbReference type="NCBIfam" id="TIGR02937">
    <property type="entry name" value="sigma70-ECF"/>
    <property type="match status" value="1"/>
</dbReference>
<gene>
    <name evidence="8" type="ORF">SAMN04487861_1134</name>
</gene>